<dbReference type="STRING" id="1045855.DSC_12430"/>
<organism evidence="2 3">
    <name type="scientific">Pseudoxanthomonas spadix (strain BD-a59)</name>
    <dbReference type="NCBI Taxonomy" id="1045855"/>
    <lineage>
        <taxon>Bacteria</taxon>
        <taxon>Pseudomonadati</taxon>
        <taxon>Pseudomonadota</taxon>
        <taxon>Gammaproteobacteria</taxon>
        <taxon>Lysobacterales</taxon>
        <taxon>Lysobacteraceae</taxon>
        <taxon>Pseudoxanthomonas</taxon>
    </lineage>
</organism>
<evidence type="ECO:0000256" key="1">
    <source>
        <dbReference type="SAM" id="SignalP"/>
    </source>
</evidence>
<dbReference type="Proteomes" id="UP000005870">
    <property type="component" value="Chromosome"/>
</dbReference>
<protein>
    <recommendedName>
        <fullName evidence="4">Secreted protein</fullName>
    </recommendedName>
</protein>
<evidence type="ECO:0008006" key="4">
    <source>
        <dbReference type="Google" id="ProtNLM"/>
    </source>
</evidence>
<evidence type="ECO:0000313" key="3">
    <source>
        <dbReference type="Proteomes" id="UP000005870"/>
    </source>
</evidence>
<feature type="chain" id="PRO_5003504331" description="Secreted protein" evidence="1">
    <location>
        <begin position="18"/>
        <end position="202"/>
    </location>
</feature>
<sequence>MLRAAAGIAASACIATAAAQAPAEANKATAKGAAPSAPPDLAALIECRKEVPDFLALQPAVRDPLKAVALGWKPLPQANPFMTEFALLEPISVFGHASSHIAFSGDSIMAILDLPDPRPLAHRLDLETGIDTPAKAIFGKQLRQTEQTDPASGQTLIQAIILNVSNVASHPGKTLVGCSYNLDTEDPAPAPTASATTAATAP</sequence>
<reference evidence="2 3" key="1">
    <citation type="journal article" date="2012" name="J. Bacteriol.">
        <title>Complete Genome Sequence of the BTEX-Degrading Bacterium Pseudoxanthomonas spadix BD-a59.</title>
        <authorList>
            <person name="Lee S.H."/>
            <person name="Jin H.M."/>
            <person name="Lee H.J."/>
            <person name="Kim J.M."/>
            <person name="Jeon C.O."/>
        </authorList>
    </citation>
    <scope>NUCLEOTIDE SEQUENCE [LARGE SCALE GENOMIC DNA]</scope>
    <source>
        <strain evidence="2 3">BD-a59</strain>
    </source>
</reference>
<dbReference type="KEGG" id="psd:DSC_12430"/>
<accession>G7URD8</accession>
<keyword evidence="3" id="KW-1185">Reference proteome</keyword>
<proteinExistence type="predicted"/>
<evidence type="ECO:0000313" key="2">
    <source>
        <dbReference type="EMBL" id="AER57130.1"/>
    </source>
</evidence>
<name>G7URD8_PSEUP</name>
<dbReference type="HOGENOM" id="CLU_115890_0_0_6"/>
<gene>
    <name evidence="2" type="ordered locus">DSC_12430</name>
</gene>
<dbReference type="EMBL" id="CP003093">
    <property type="protein sequence ID" value="AER57130.1"/>
    <property type="molecule type" value="Genomic_DNA"/>
</dbReference>
<dbReference type="eggNOG" id="ENOG5032RYC">
    <property type="taxonomic scope" value="Bacteria"/>
</dbReference>
<dbReference type="AlphaFoldDB" id="G7URD8"/>
<keyword evidence="1" id="KW-0732">Signal</keyword>
<dbReference type="RefSeq" id="WP_014161303.1">
    <property type="nucleotide sequence ID" value="NC_016147.2"/>
</dbReference>
<feature type="signal peptide" evidence="1">
    <location>
        <begin position="1"/>
        <end position="17"/>
    </location>
</feature>